<dbReference type="AlphaFoldDB" id="A0A4R3LQH3"/>
<evidence type="ECO:0000256" key="1">
    <source>
        <dbReference type="SAM" id="MobiDB-lite"/>
    </source>
</evidence>
<feature type="compositionally biased region" description="Low complexity" evidence="1">
    <location>
        <begin position="29"/>
        <end position="52"/>
    </location>
</feature>
<evidence type="ECO:0000313" key="3">
    <source>
        <dbReference type="EMBL" id="TCT02692.1"/>
    </source>
</evidence>
<protein>
    <submittedName>
        <fullName evidence="3">Uncharacterized protein</fullName>
    </submittedName>
</protein>
<feature type="region of interest" description="Disordered" evidence="1">
    <location>
        <begin position="27"/>
        <end position="115"/>
    </location>
</feature>
<comment type="caution">
    <text evidence="3">The sequence shown here is derived from an EMBL/GenBank/DDBJ whole genome shotgun (WGS) entry which is preliminary data.</text>
</comment>
<gene>
    <name evidence="3" type="ORF">EDC64_112129</name>
</gene>
<feature type="chain" id="PRO_5020612693" evidence="2">
    <location>
        <begin position="32"/>
        <end position="115"/>
    </location>
</feature>
<sequence>MPNMMPRRGAPIGAVTLCLLLSGLGGGPAAAQQIGPAGSGCTTTPPKAAPTPLAQGPASGTEPGAAGSTAWSGGTGGSYIGTTPGSATPASPNSQPPTVQGVSPSVVGPTTGAGC</sequence>
<evidence type="ECO:0000313" key="4">
    <source>
        <dbReference type="Proteomes" id="UP000294664"/>
    </source>
</evidence>
<organism evidence="3 4">
    <name type="scientific">Aquabacter spiritensis</name>
    <dbReference type="NCBI Taxonomy" id="933073"/>
    <lineage>
        <taxon>Bacteria</taxon>
        <taxon>Pseudomonadati</taxon>
        <taxon>Pseudomonadota</taxon>
        <taxon>Alphaproteobacteria</taxon>
        <taxon>Hyphomicrobiales</taxon>
        <taxon>Xanthobacteraceae</taxon>
        <taxon>Aquabacter</taxon>
    </lineage>
</organism>
<feature type="compositionally biased region" description="Polar residues" evidence="1">
    <location>
        <begin position="88"/>
        <end position="103"/>
    </location>
</feature>
<evidence type="ECO:0000256" key="2">
    <source>
        <dbReference type="SAM" id="SignalP"/>
    </source>
</evidence>
<dbReference type="Proteomes" id="UP000294664">
    <property type="component" value="Unassembled WGS sequence"/>
</dbReference>
<keyword evidence="4" id="KW-1185">Reference proteome</keyword>
<dbReference type="EMBL" id="SMAI01000012">
    <property type="protein sequence ID" value="TCT02692.1"/>
    <property type="molecule type" value="Genomic_DNA"/>
</dbReference>
<proteinExistence type="predicted"/>
<keyword evidence="2" id="KW-0732">Signal</keyword>
<reference evidence="3 4" key="1">
    <citation type="submission" date="2019-03" db="EMBL/GenBank/DDBJ databases">
        <title>Genomic Encyclopedia of Type Strains, Phase IV (KMG-IV): sequencing the most valuable type-strain genomes for metagenomic binning, comparative biology and taxonomic classification.</title>
        <authorList>
            <person name="Goeker M."/>
        </authorList>
    </citation>
    <scope>NUCLEOTIDE SEQUENCE [LARGE SCALE GENOMIC DNA]</scope>
    <source>
        <strain evidence="3 4">DSM 9035</strain>
    </source>
</reference>
<feature type="signal peptide" evidence="2">
    <location>
        <begin position="1"/>
        <end position="31"/>
    </location>
</feature>
<name>A0A4R3LQH3_9HYPH</name>
<accession>A0A4R3LQH3</accession>